<dbReference type="EMBL" id="BPLR01020611">
    <property type="protein sequence ID" value="GIX80628.1"/>
    <property type="molecule type" value="Genomic_DNA"/>
</dbReference>
<keyword evidence="1" id="KW-0472">Membrane</keyword>
<evidence type="ECO:0000256" key="1">
    <source>
        <dbReference type="SAM" id="Phobius"/>
    </source>
</evidence>
<keyword evidence="1" id="KW-1133">Transmembrane helix</keyword>
<name>A0AAV4N9N3_CAEEX</name>
<sequence>MSNMLIEAKTGLIGEEIDYPSCLHPMQMFAGLILNSPRGRENSQLELLWLEEIDILFFVIFFSFTLIPIPQATDDRMVDISRQKPFPTVSGLILDDKSF</sequence>
<dbReference type="Proteomes" id="UP001054945">
    <property type="component" value="Unassembled WGS sequence"/>
</dbReference>
<keyword evidence="1" id="KW-0812">Transmembrane</keyword>
<reference evidence="2 3" key="1">
    <citation type="submission" date="2021-06" db="EMBL/GenBank/DDBJ databases">
        <title>Caerostris extrusa draft genome.</title>
        <authorList>
            <person name="Kono N."/>
            <person name="Arakawa K."/>
        </authorList>
    </citation>
    <scope>NUCLEOTIDE SEQUENCE [LARGE SCALE GENOMIC DNA]</scope>
</reference>
<gene>
    <name evidence="2" type="ORF">CEXT_808381</name>
</gene>
<protein>
    <submittedName>
        <fullName evidence="2">Uncharacterized protein</fullName>
    </submittedName>
</protein>
<feature type="transmembrane region" description="Helical" evidence="1">
    <location>
        <begin position="47"/>
        <end position="67"/>
    </location>
</feature>
<dbReference type="AlphaFoldDB" id="A0AAV4N9N3"/>
<keyword evidence="3" id="KW-1185">Reference proteome</keyword>
<accession>A0AAV4N9N3</accession>
<evidence type="ECO:0000313" key="3">
    <source>
        <dbReference type="Proteomes" id="UP001054945"/>
    </source>
</evidence>
<comment type="caution">
    <text evidence="2">The sequence shown here is derived from an EMBL/GenBank/DDBJ whole genome shotgun (WGS) entry which is preliminary data.</text>
</comment>
<proteinExistence type="predicted"/>
<evidence type="ECO:0000313" key="2">
    <source>
        <dbReference type="EMBL" id="GIX80628.1"/>
    </source>
</evidence>
<organism evidence="2 3">
    <name type="scientific">Caerostris extrusa</name>
    <name type="common">Bark spider</name>
    <name type="synonym">Caerostris bankana</name>
    <dbReference type="NCBI Taxonomy" id="172846"/>
    <lineage>
        <taxon>Eukaryota</taxon>
        <taxon>Metazoa</taxon>
        <taxon>Ecdysozoa</taxon>
        <taxon>Arthropoda</taxon>
        <taxon>Chelicerata</taxon>
        <taxon>Arachnida</taxon>
        <taxon>Araneae</taxon>
        <taxon>Araneomorphae</taxon>
        <taxon>Entelegynae</taxon>
        <taxon>Araneoidea</taxon>
        <taxon>Araneidae</taxon>
        <taxon>Caerostris</taxon>
    </lineage>
</organism>